<dbReference type="VEuPathDB" id="FungiDB:BO72DRAFT_454632"/>
<feature type="chain" id="PRO_5034982244" description="Extracellular membrane protein CFEM domain-containing protein" evidence="1">
    <location>
        <begin position="20"/>
        <end position="235"/>
    </location>
</feature>
<evidence type="ECO:0000256" key="1">
    <source>
        <dbReference type="SAM" id="SignalP"/>
    </source>
</evidence>
<name>A0A8G1S0X6_9EURO</name>
<organism evidence="2 3">
    <name type="scientific">Aspergillus fijiensis CBS 313.89</name>
    <dbReference type="NCBI Taxonomy" id="1448319"/>
    <lineage>
        <taxon>Eukaryota</taxon>
        <taxon>Fungi</taxon>
        <taxon>Dikarya</taxon>
        <taxon>Ascomycota</taxon>
        <taxon>Pezizomycotina</taxon>
        <taxon>Eurotiomycetes</taxon>
        <taxon>Eurotiomycetidae</taxon>
        <taxon>Eurotiales</taxon>
        <taxon>Aspergillaceae</taxon>
        <taxon>Aspergillus</taxon>
    </lineage>
</organism>
<dbReference type="OrthoDB" id="2507140at2759"/>
<protein>
    <recommendedName>
        <fullName evidence="4">Extracellular membrane protein CFEM domain-containing protein</fullName>
    </recommendedName>
</protein>
<dbReference type="RefSeq" id="XP_040806387.1">
    <property type="nucleotide sequence ID" value="XM_040946193.1"/>
</dbReference>
<accession>A0A8G1S0X6</accession>
<gene>
    <name evidence="2" type="ORF">BO72DRAFT_454632</name>
</gene>
<dbReference type="AlphaFoldDB" id="A0A8G1S0X6"/>
<dbReference type="EMBL" id="KZ824622">
    <property type="protein sequence ID" value="RAK82377.1"/>
    <property type="molecule type" value="Genomic_DNA"/>
</dbReference>
<proteinExistence type="predicted"/>
<dbReference type="Proteomes" id="UP000249789">
    <property type="component" value="Unassembled WGS sequence"/>
</dbReference>
<evidence type="ECO:0008006" key="4">
    <source>
        <dbReference type="Google" id="ProtNLM"/>
    </source>
</evidence>
<keyword evidence="1" id="KW-0732">Signal</keyword>
<evidence type="ECO:0000313" key="3">
    <source>
        <dbReference type="Proteomes" id="UP000249789"/>
    </source>
</evidence>
<evidence type="ECO:0000313" key="2">
    <source>
        <dbReference type="EMBL" id="RAK82377.1"/>
    </source>
</evidence>
<sequence length="235" mass="24496">MHLQTLLPILLTSASLVAASPNAAAPAATTAASAGDTAQCAKSILDACLKQLQPQMDACAQNDWDCLCTQSQNVLTVGVWWVGPGAGYRTYIYKPTYHPPPAKTYTPYRNPKPKDYPALHSPLLTLHTKLTLSRSLSLPKSCYNDCPSDPGRYTVTQQQVPYCNAAQANSLLYSTSTRVTKTSSATKTSAPTTTAAKTTAASATATALESSGAAAGAGLELGLGVAAVVLGVWGF</sequence>
<feature type="signal peptide" evidence="1">
    <location>
        <begin position="1"/>
        <end position="19"/>
    </location>
</feature>
<dbReference type="GeneID" id="63863526"/>
<keyword evidence="3" id="KW-1185">Reference proteome</keyword>
<reference evidence="2 3" key="1">
    <citation type="submission" date="2018-02" db="EMBL/GenBank/DDBJ databases">
        <title>The genomes of Aspergillus section Nigri reveals drivers in fungal speciation.</title>
        <authorList>
            <consortium name="DOE Joint Genome Institute"/>
            <person name="Vesth T.C."/>
            <person name="Nybo J."/>
            <person name="Theobald S."/>
            <person name="Brandl J."/>
            <person name="Frisvad J.C."/>
            <person name="Nielsen K.F."/>
            <person name="Lyhne E.K."/>
            <person name="Kogle M.E."/>
            <person name="Kuo A."/>
            <person name="Riley R."/>
            <person name="Clum A."/>
            <person name="Nolan M."/>
            <person name="Lipzen A."/>
            <person name="Salamov A."/>
            <person name="Henrissat B."/>
            <person name="Wiebenga A."/>
            <person name="De vries R.P."/>
            <person name="Grigoriev I.V."/>
            <person name="Mortensen U.H."/>
            <person name="Andersen M.R."/>
            <person name="Baker S.E."/>
        </authorList>
    </citation>
    <scope>NUCLEOTIDE SEQUENCE [LARGE SCALE GENOMIC DNA]</scope>
    <source>
        <strain evidence="2 3">CBS 313.89</strain>
    </source>
</reference>